<accession>A0A6M3JPJ5</accession>
<dbReference type="AlphaFoldDB" id="A0A6M3JPJ5"/>
<reference evidence="2" key="1">
    <citation type="submission" date="2020-03" db="EMBL/GenBank/DDBJ databases">
        <title>The deep terrestrial virosphere.</title>
        <authorList>
            <person name="Holmfeldt K."/>
            <person name="Nilsson E."/>
            <person name="Simone D."/>
            <person name="Lopez-Fernandez M."/>
            <person name="Wu X."/>
            <person name="de Brujin I."/>
            <person name="Lundin D."/>
            <person name="Andersson A."/>
            <person name="Bertilsson S."/>
            <person name="Dopson M."/>
        </authorList>
    </citation>
    <scope>NUCLEOTIDE SEQUENCE</scope>
    <source>
        <strain evidence="2">MM415A02915</strain>
    </source>
</reference>
<dbReference type="EMBL" id="MT141926">
    <property type="protein sequence ID" value="QJA72129.1"/>
    <property type="molecule type" value="Genomic_DNA"/>
</dbReference>
<evidence type="ECO:0000256" key="1">
    <source>
        <dbReference type="SAM" id="MobiDB-lite"/>
    </source>
</evidence>
<feature type="region of interest" description="Disordered" evidence="1">
    <location>
        <begin position="1"/>
        <end position="20"/>
    </location>
</feature>
<proteinExistence type="predicted"/>
<organism evidence="2">
    <name type="scientific">viral metagenome</name>
    <dbReference type="NCBI Taxonomy" id="1070528"/>
    <lineage>
        <taxon>unclassified sequences</taxon>
        <taxon>metagenomes</taxon>
        <taxon>organismal metagenomes</taxon>
    </lineage>
</organism>
<evidence type="ECO:0000313" key="2">
    <source>
        <dbReference type="EMBL" id="QJA72129.1"/>
    </source>
</evidence>
<name>A0A6M3JPJ5_9ZZZZ</name>
<sequence length="621" mass="69337">MAIVKPPDVSVPPPSGKPGGIGQRLEDALVRFAARVLNAAKETLGGILRFGFDVFLEGIEPYLIETYKPLLTKVRNTSGCPPELTTVIDHALSGESQAGAAVLGMLGSSVGNAALGSFLSAGLSPITFAANAKFLPQRPDLATLQALRRRKVIGDNAYDGWKADLGWSDPLSVAIESITRPRPDVGTLATDAFRRNVPLEALREELEKRGYLKPDIDSILNVLKPLPGPGDLISMAVREAWNDSVAARYGYDADYPAPFGEAMAKMGFDPEWARRWWRAHWEVPGPTMAREMLHRTSMTEDDYKTLLRVADYPSTWRQWMTEIAYEPYTRVDVRRMYQVGVLTTYQELIEAYTDLGYDTDKATHLADFTVLEYGESEREATRAEVMAAYSLGRLSAGETSSFLEEMGYPGWVIEMYIAKANLARSNALANETIGYVKTMYVNGQMSKTDVYTELNKIPLGSLEMERYLAEWEIARTAKVTRPSRADLLRFFLQNQMSVEEYRTELRGYRLSERYVDLYTGDAQRKLVLEAQKEAEQAQADALAVRARAEKTSYDIRAADIAVEIANLNLTVAGIKGADVSEMTLEEVDELVEVVIAAQLEIKRLQLEKAQSWAEYLRTKEV</sequence>
<gene>
    <name evidence="2" type="ORF">MM415A02915_0013</name>
</gene>
<protein>
    <submittedName>
        <fullName evidence="2">Uncharacterized protein</fullName>
    </submittedName>
</protein>